<feature type="region of interest" description="Disordered" evidence="2">
    <location>
        <begin position="152"/>
        <end position="173"/>
    </location>
</feature>
<dbReference type="OrthoDB" id="4506733at2759"/>
<feature type="region of interest" description="Disordered" evidence="2">
    <location>
        <begin position="457"/>
        <end position="566"/>
    </location>
</feature>
<evidence type="ECO:0000259" key="3">
    <source>
        <dbReference type="PROSITE" id="PS50158"/>
    </source>
</evidence>
<feature type="region of interest" description="Disordered" evidence="2">
    <location>
        <begin position="101"/>
        <end position="122"/>
    </location>
</feature>
<dbReference type="PROSITE" id="PS50158">
    <property type="entry name" value="ZF_CCHC"/>
    <property type="match status" value="1"/>
</dbReference>
<dbReference type="RefSeq" id="XP_001263966.1">
    <property type="nucleotide sequence ID" value="XM_001263965.1"/>
</dbReference>
<name>A1D0X6_NEOFI</name>
<dbReference type="VEuPathDB" id="FungiDB:NFIA_007450"/>
<feature type="compositionally biased region" description="Polar residues" evidence="2">
    <location>
        <begin position="458"/>
        <end position="467"/>
    </location>
</feature>
<evidence type="ECO:0000313" key="4">
    <source>
        <dbReference type="EMBL" id="EAW22069.1"/>
    </source>
</evidence>
<keyword evidence="1" id="KW-0479">Metal-binding</keyword>
<accession>A1D0X6</accession>
<feature type="compositionally biased region" description="Basic and acidic residues" evidence="2">
    <location>
        <begin position="524"/>
        <end position="534"/>
    </location>
</feature>
<evidence type="ECO:0000256" key="2">
    <source>
        <dbReference type="SAM" id="MobiDB-lite"/>
    </source>
</evidence>
<gene>
    <name evidence="4" type="ORF">NFIA_007450</name>
</gene>
<dbReference type="HOGENOM" id="CLU_409434_0_0_1"/>
<dbReference type="AlphaFoldDB" id="A1D0X6"/>
<feature type="compositionally biased region" description="Polar residues" evidence="2">
    <location>
        <begin position="104"/>
        <end position="114"/>
    </location>
</feature>
<feature type="compositionally biased region" description="Polar residues" evidence="2">
    <location>
        <begin position="152"/>
        <end position="164"/>
    </location>
</feature>
<proteinExistence type="predicted"/>
<dbReference type="GeneID" id="4592027"/>
<dbReference type="OMA" id="CQLYGHI"/>
<feature type="domain" description="CCHC-type" evidence="3">
    <location>
        <begin position="364"/>
        <end position="379"/>
    </location>
</feature>
<organism evidence="4 5">
    <name type="scientific">Neosartorya fischeri (strain ATCC 1020 / DSM 3700 / CBS 544.65 / FGSC A1164 / JCM 1740 / NRRL 181 / WB 181)</name>
    <name type="common">Aspergillus fischerianus</name>
    <dbReference type="NCBI Taxonomy" id="331117"/>
    <lineage>
        <taxon>Eukaryota</taxon>
        <taxon>Fungi</taxon>
        <taxon>Dikarya</taxon>
        <taxon>Ascomycota</taxon>
        <taxon>Pezizomycotina</taxon>
        <taxon>Eurotiomycetes</taxon>
        <taxon>Eurotiomycetidae</taxon>
        <taxon>Eurotiales</taxon>
        <taxon>Aspergillaceae</taxon>
        <taxon>Aspergillus</taxon>
        <taxon>Aspergillus subgen. Fumigati</taxon>
    </lineage>
</organism>
<dbReference type="GO" id="GO:0003676">
    <property type="term" value="F:nucleic acid binding"/>
    <property type="evidence" value="ECO:0007669"/>
    <property type="project" value="InterPro"/>
</dbReference>
<keyword evidence="1" id="KW-0863">Zinc-finger</keyword>
<evidence type="ECO:0000313" key="5">
    <source>
        <dbReference type="Proteomes" id="UP000006702"/>
    </source>
</evidence>
<protein>
    <recommendedName>
        <fullName evidence="3">CCHC-type domain-containing protein</fullName>
    </recommendedName>
</protein>
<feature type="compositionally biased region" description="Polar residues" evidence="2">
    <location>
        <begin position="610"/>
        <end position="623"/>
    </location>
</feature>
<dbReference type="eggNOG" id="ENOG502SCIP">
    <property type="taxonomic scope" value="Eukaryota"/>
</dbReference>
<sequence length="671" mass="73341">MGGKKKKGAVAAANASPWPDLPLDTFNDLDLRAHSTKLLDAVSQLKCTAESTRGLPPFEMFWSLLGTVESLTVKARDGDAAQLAKEVHDIKTMLKDTAKRISSETKSIQHSLDAQRTLPGAPGRTPYRAALLSSKAESSLVSDWMRRAHTNGSIVSGGHTSTGSLPAPVSPQRSDLEIHIRRTDRAVVDPFRHKEGALVEHANRAIQESGEAMIAHRKVSTGRVLPSGDVLLQADSLEDTERLTRSSAWIRAFGADAALKKQTYGVVMHGVDCHQLTDGKTANFIARLKADNAGRLAATPTEIVYAGWLYGQRKVDTEKLRSSLVLVDFDSDRAANRALELGLALDGRNHACAYYDRNFRLQQCYNCQLYGHIAKHCKRTTACPYCAGRHPPTECPDARDREKAKCAVCVAAKQPDDAHFAYDRSCSIRGHKQALIRAERLNGPQFHAPAARWALETPPSSITSTDPAVNPSPAEAAAQTDTTLVDAPLTVPALPPTRPSMRPLTRSMTGQPKARATASRSKSTPRDAHRREPDEPAESVSTGEGKRIRLARQAGRERMDEDARWQHPEGASLLLEHEGMATIAMETPAEQRRRSRFQAKLNPELDLVQSDITPQGNALSSAALTRVSGKSRRRSQRENESDDELSAEVDQFVDANDHDTAEQSSSEGTKL</sequence>
<feature type="compositionally biased region" description="Basic and acidic residues" evidence="2">
    <location>
        <begin position="554"/>
        <end position="566"/>
    </location>
</feature>
<dbReference type="KEGG" id="nfi:NFIA_007450"/>
<dbReference type="GO" id="GO:0008270">
    <property type="term" value="F:zinc ion binding"/>
    <property type="evidence" value="ECO:0007669"/>
    <property type="project" value="UniProtKB-KW"/>
</dbReference>
<dbReference type="EMBL" id="DS027688">
    <property type="protein sequence ID" value="EAW22069.1"/>
    <property type="molecule type" value="Genomic_DNA"/>
</dbReference>
<dbReference type="InterPro" id="IPR001878">
    <property type="entry name" value="Znf_CCHC"/>
</dbReference>
<keyword evidence="1" id="KW-0862">Zinc</keyword>
<dbReference type="Proteomes" id="UP000006702">
    <property type="component" value="Unassembled WGS sequence"/>
</dbReference>
<feature type="compositionally biased region" description="Polar residues" evidence="2">
    <location>
        <begin position="662"/>
        <end position="671"/>
    </location>
</feature>
<reference evidence="5" key="1">
    <citation type="journal article" date="2008" name="PLoS Genet.">
        <title>Genomic islands in the pathogenic filamentous fungus Aspergillus fumigatus.</title>
        <authorList>
            <person name="Fedorova N.D."/>
            <person name="Khaldi N."/>
            <person name="Joardar V.S."/>
            <person name="Maiti R."/>
            <person name="Amedeo P."/>
            <person name="Anderson M.J."/>
            <person name="Crabtree J."/>
            <person name="Silva J.C."/>
            <person name="Badger J.H."/>
            <person name="Albarraq A."/>
            <person name="Angiuoli S."/>
            <person name="Bussey H."/>
            <person name="Bowyer P."/>
            <person name="Cotty P.J."/>
            <person name="Dyer P.S."/>
            <person name="Egan A."/>
            <person name="Galens K."/>
            <person name="Fraser-Liggett C.M."/>
            <person name="Haas B.J."/>
            <person name="Inman J.M."/>
            <person name="Kent R."/>
            <person name="Lemieux S."/>
            <person name="Malavazi I."/>
            <person name="Orvis J."/>
            <person name="Roemer T."/>
            <person name="Ronning C.M."/>
            <person name="Sundaram J.P."/>
            <person name="Sutton G."/>
            <person name="Turner G."/>
            <person name="Venter J.C."/>
            <person name="White O.R."/>
            <person name="Whitty B.R."/>
            <person name="Youngman P."/>
            <person name="Wolfe K.H."/>
            <person name="Goldman G.H."/>
            <person name="Wortman J.R."/>
            <person name="Jiang B."/>
            <person name="Denning D.W."/>
            <person name="Nierman W.C."/>
        </authorList>
    </citation>
    <scope>NUCLEOTIDE SEQUENCE [LARGE SCALE GENOMIC DNA]</scope>
    <source>
        <strain evidence="5">ATCC 1020 / DSM 3700 / CBS 544.65 / FGSC A1164 / JCM 1740 / NRRL 181 / WB 181</strain>
    </source>
</reference>
<evidence type="ECO:0000256" key="1">
    <source>
        <dbReference type="PROSITE-ProRule" id="PRU00047"/>
    </source>
</evidence>
<feature type="region of interest" description="Disordered" evidence="2">
    <location>
        <begin position="610"/>
        <end position="671"/>
    </location>
</feature>
<keyword evidence="5" id="KW-1185">Reference proteome</keyword>